<evidence type="ECO:0000313" key="1">
    <source>
        <dbReference type="EMBL" id="MPC66622.1"/>
    </source>
</evidence>
<accession>A0A5B7H6G5</accession>
<organism evidence="1 2">
    <name type="scientific">Portunus trituberculatus</name>
    <name type="common">Swimming crab</name>
    <name type="synonym">Neptunus trituberculatus</name>
    <dbReference type="NCBI Taxonomy" id="210409"/>
    <lineage>
        <taxon>Eukaryota</taxon>
        <taxon>Metazoa</taxon>
        <taxon>Ecdysozoa</taxon>
        <taxon>Arthropoda</taxon>
        <taxon>Crustacea</taxon>
        <taxon>Multicrustacea</taxon>
        <taxon>Malacostraca</taxon>
        <taxon>Eumalacostraca</taxon>
        <taxon>Eucarida</taxon>
        <taxon>Decapoda</taxon>
        <taxon>Pleocyemata</taxon>
        <taxon>Brachyura</taxon>
        <taxon>Eubrachyura</taxon>
        <taxon>Portunoidea</taxon>
        <taxon>Portunidae</taxon>
        <taxon>Portuninae</taxon>
        <taxon>Portunus</taxon>
    </lineage>
</organism>
<dbReference type="AlphaFoldDB" id="A0A5B7H6G5"/>
<dbReference type="Proteomes" id="UP000324222">
    <property type="component" value="Unassembled WGS sequence"/>
</dbReference>
<name>A0A5B7H6G5_PORTR</name>
<sequence length="100" mass="11275">MEVMKVVVVVVVLRPSPSRGKAAARRCGRRQQRVGVHQGVASNQHEELLSRLDLRYPRGNLRCEITGSPESKLEIALPNDTKCSECKLLSQWARVKKQLQ</sequence>
<protein>
    <submittedName>
        <fullName evidence="1">Uncharacterized protein</fullName>
    </submittedName>
</protein>
<keyword evidence="2" id="KW-1185">Reference proteome</keyword>
<comment type="caution">
    <text evidence="1">The sequence shown here is derived from an EMBL/GenBank/DDBJ whole genome shotgun (WGS) entry which is preliminary data.</text>
</comment>
<gene>
    <name evidence="1" type="ORF">E2C01_060772</name>
</gene>
<evidence type="ECO:0000313" key="2">
    <source>
        <dbReference type="Proteomes" id="UP000324222"/>
    </source>
</evidence>
<reference evidence="1 2" key="1">
    <citation type="submission" date="2019-05" db="EMBL/GenBank/DDBJ databases">
        <title>Another draft genome of Portunus trituberculatus and its Hox gene families provides insights of decapod evolution.</title>
        <authorList>
            <person name="Jeong J.-H."/>
            <person name="Song I."/>
            <person name="Kim S."/>
            <person name="Choi T."/>
            <person name="Kim D."/>
            <person name="Ryu S."/>
            <person name="Kim W."/>
        </authorList>
    </citation>
    <scope>NUCLEOTIDE SEQUENCE [LARGE SCALE GENOMIC DNA]</scope>
    <source>
        <tissue evidence="1">Muscle</tissue>
    </source>
</reference>
<dbReference type="EMBL" id="VSRR010025031">
    <property type="protein sequence ID" value="MPC66622.1"/>
    <property type="molecule type" value="Genomic_DNA"/>
</dbReference>
<proteinExistence type="predicted"/>